<proteinExistence type="predicted"/>
<accession>A0ABN8ETT7</accession>
<comment type="caution">
    <text evidence="1">The sequence shown here is derived from an EMBL/GenBank/DDBJ whole genome shotgun (WGS) entry which is preliminary data.</text>
</comment>
<evidence type="ECO:0000313" key="1">
    <source>
        <dbReference type="EMBL" id="CAH0995370.1"/>
    </source>
</evidence>
<name>A0ABN8ETT7_9BACT</name>
<protein>
    <recommendedName>
        <fullName evidence="3">Lipoprotein</fullName>
    </recommendedName>
</protein>
<dbReference type="EMBL" id="CAKLPY010000001">
    <property type="protein sequence ID" value="CAH0995370.1"/>
    <property type="molecule type" value="Genomic_DNA"/>
</dbReference>
<evidence type="ECO:0008006" key="3">
    <source>
        <dbReference type="Google" id="ProtNLM"/>
    </source>
</evidence>
<keyword evidence="2" id="KW-1185">Reference proteome</keyword>
<organism evidence="1 2">
    <name type="scientific">Emticicia aquatica</name>
    <dbReference type="NCBI Taxonomy" id="1681835"/>
    <lineage>
        <taxon>Bacteria</taxon>
        <taxon>Pseudomonadati</taxon>
        <taxon>Bacteroidota</taxon>
        <taxon>Cytophagia</taxon>
        <taxon>Cytophagales</taxon>
        <taxon>Leadbetterellaceae</taxon>
        <taxon>Emticicia</taxon>
    </lineage>
</organism>
<dbReference type="Proteomes" id="UP000837932">
    <property type="component" value="Unassembled WGS sequence"/>
</dbReference>
<gene>
    <name evidence="1" type="ORF">EMA8858_01491</name>
</gene>
<reference evidence="1" key="1">
    <citation type="submission" date="2021-12" db="EMBL/GenBank/DDBJ databases">
        <authorList>
            <person name="Rodrigo-Torres L."/>
            <person name="Arahal R. D."/>
            <person name="Lucena T."/>
        </authorList>
    </citation>
    <scope>NUCLEOTIDE SEQUENCE</scope>
    <source>
        <strain evidence="1">CECT 8858</strain>
    </source>
</reference>
<dbReference type="PROSITE" id="PS51257">
    <property type="entry name" value="PROKAR_LIPOPROTEIN"/>
    <property type="match status" value="1"/>
</dbReference>
<sequence>MFQISMKRIFLILTLSSIIFSCHKEQKKEEKALGLGNSIWVNAKYLETLERTKSPLQAKVFADTVMLSFNLKADTANVVWNFHEGSAFLVKQGNNIQFFNAYEEKKSPEMEGNLQNGLFKINQTSFKKVDTTGFIEKKFWIGKYSTSRGNIDLKFDGKVTGVDSLESYYVWCDYVTTQTDIDLVDFFDKNNKSTTYGYKFAGKEIIFYEFIWSEEGLIGKAGKELFRLKRI</sequence>
<evidence type="ECO:0000313" key="2">
    <source>
        <dbReference type="Proteomes" id="UP000837932"/>
    </source>
</evidence>